<feature type="binding site" evidence="5">
    <location>
        <position position="175"/>
    </location>
    <ligand>
        <name>S-adenosyl-L-methionine</name>
        <dbReference type="ChEBI" id="CHEBI:59789"/>
    </ligand>
</feature>
<dbReference type="Gene3D" id="3.40.50.150">
    <property type="entry name" value="Vaccinia Virus protein VP39"/>
    <property type="match status" value="1"/>
</dbReference>
<feature type="binding site" evidence="5">
    <location>
        <begin position="125"/>
        <end position="129"/>
    </location>
    <ligand>
        <name>S-adenosyl-L-methionine</name>
        <dbReference type="ChEBI" id="CHEBI:59789"/>
    </ligand>
</feature>
<dbReference type="Proteomes" id="UP000184327">
    <property type="component" value="Unassembled WGS sequence"/>
</dbReference>
<dbReference type="Gene3D" id="1.10.8.10">
    <property type="entry name" value="DNA helicase RuvA subunit, C-terminal domain"/>
    <property type="match status" value="1"/>
</dbReference>
<evidence type="ECO:0000256" key="3">
    <source>
        <dbReference type="ARBA" id="ARBA00022691"/>
    </source>
</evidence>
<gene>
    <name evidence="5" type="primary">prmC</name>
    <name evidence="8" type="ORF">SAMN02745117_00635</name>
</gene>
<feature type="binding site" evidence="5">
    <location>
        <begin position="193"/>
        <end position="196"/>
    </location>
    <ligand>
        <name>substrate</name>
    </ligand>
</feature>
<comment type="catalytic activity">
    <reaction evidence="4 5">
        <text>L-glutaminyl-[peptide chain release factor] + S-adenosyl-L-methionine = N(5)-methyl-L-glutaminyl-[peptide chain release factor] + S-adenosyl-L-homocysteine + H(+)</text>
        <dbReference type="Rhea" id="RHEA:42896"/>
        <dbReference type="Rhea" id="RHEA-COMP:10271"/>
        <dbReference type="Rhea" id="RHEA-COMP:10272"/>
        <dbReference type="ChEBI" id="CHEBI:15378"/>
        <dbReference type="ChEBI" id="CHEBI:30011"/>
        <dbReference type="ChEBI" id="CHEBI:57856"/>
        <dbReference type="ChEBI" id="CHEBI:59789"/>
        <dbReference type="ChEBI" id="CHEBI:61891"/>
        <dbReference type="EC" id="2.1.1.297"/>
    </reaction>
</comment>
<evidence type="ECO:0000256" key="1">
    <source>
        <dbReference type="ARBA" id="ARBA00022603"/>
    </source>
</evidence>
<dbReference type="NCBIfam" id="TIGR03534">
    <property type="entry name" value="RF_mod_PrmC"/>
    <property type="match status" value="1"/>
</dbReference>
<dbReference type="InterPro" id="IPR002052">
    <property type="entry name" value="DNA_methylase_N6_adenine_CS"/>
</dbReference>
<dbReference type="Pfam" id="PF05175">
    <property type="entry name" value="MTS"/>
    <property type="match status" value="1"/>
</dbReference>
<evidence type="ECO:0000256" key="5">
    <source>
        <dbReference type="HAMAP-Rule" id="MF_02126"/>
    </source>
</evidence>
<keyword evidence="9" id="KW-1185">Reference proteome</keyword>
<dbReference type="InterPro" id="IPR050320">
    <property type="entry name" value="N5-glutamine_MTase"/>
</dbReference>
<accession>A0A1M4VAE6</accession>
<proteinExistence type="inferred from homology"/>
<feature type="domain" description="Release factor glutamine methyltransferase N-terminal" evidence="7">
    <location>
        <begin position="19"/>
        <end position="80"/>
    </location>
</feature>
<evidence type="ECO:0000259" key="6">
    <source>
        <dbReference type="Pfam" id="PF05175"/>
    </source>
</evidence>
<reference evidence="8 9" key="1">
    <citation type="submission" date="2016-11" db="EMBL/GenBank/DDBJ databases">
        <authorList>
            <person name="Jaros S."/>
            <person name="Januszkiewicz K."/>
            <person name="Wedrychowicz H."/>
        </authorList>
    </citation>
    <scope>NUCLEOTIDE SEQUENCE [LARGE SCALE GENOMIC DNA]</scope>
    <source>
        <strain evidence="8 9">DSM 16112</strain>
    </source>
</reference>
<dbReference type="InterPro" id="IPR019874">
    <property type="entry name" value="RF_methyltr_PrmC"/>
</dbReference>
<protein>
    <recommendedName>
        <fullName evidence="5">Release factor glutamine methyltransferase</fullName>
        <shortName evidence="5">RF MTase</shortName>
        <ecNumber evidence="5">2.1.1.297</ecNumber>
    </recommendedName>
    <alternativeName>
        <fullName evidence="5">N5-glutamine methyltransferase PrmC</fullName>
    </alternativeName>
    <alternativeName>
        <fullName evidence="5">Protein-(glutamine-N5) MTase PrmC</fullName>
    </alternativeName>
    <alternativeName>
        <fullName evidence="5">Protein-glutamine N-methyltransferase PrmC</fullName>
    </alternativeName>
</protein>
<evidence type="ECO:0000259" key="7">
    <source>
        <dbReference type="Pfam" id="PF17827"/>
    </source>
</evidence>
<feature type="domain" description="Methyltransferase small" evidence="6">
    <location>
        <begin position="110"/>
        <end position="219"/>
    </location>
</feature>
<dbReference type="GO" id="GO:0003676">
    <property type="term" value="F:nucleic acid binding"/>
    <property type="evidence" value="ECO:0007669"/>
    <property type="project" value="InterPro"/>
</dbReference>
<dbReference type="EMBL" id="FQUZ01000005">
    <property type="protein sequence ID" value="SHE65860.1"/>
    <property type="molecule type" value="Genomic_DNA"/>
</dbReference>
<keyword evidence="2 5" id="KW-0808">Transferase</keyword>
<dbReference type="InterPro" id="IPR007848">
    <property type="entry name" value="Small_mtfrase_dom"/>
</dbReference>
<dbReference type="STRING" id="1122156.SAMN02745117_00635"/>
<evidence type="ECO:0000313" key="9">
    <source>
        <dbReference type="Proteomes" id="UP000184327"/>
    </source>
</evidence>
<dbReference type="EC" id="2.1.1.297" evidence="5"/>
<dbReference type="GO" id="GO:0102559">
    <property type="term" value="F:peptide chain release factor N(5)-glutamine methyltransferase activity"/>
    <property type="evidence" value="ECO:0007669"/>
    <property type="project" value="UniProtKB-EC"/>
</dbReference>
<keyword evidence="1 5" id="KW-0489">Methyltransferase</keyword>
<dbReference type="InterPro" id="IPR029063">
    <property type="entry name" value="SAM-dependent_MTases_sf"/>
</dbReference>
<dbReference type="GO" id="GO:0032259">
    <property type="term" value="P:methylation"/>
    <property type="evidence" value="ECO:0007669"/>
    <property type="project" value="UniProtKB-KW"/>
</dbReference>
<dbReference type="HAMAP" id="MF_02126">
    <property type="entry name" value="RF_methyltr_PrmC"/>
    <property type="match status" value="1"/>
</dbReference>
<dbReference type="AlphaFoldDB" id="A0A1M4VAE6"/>
<keyword evidence="3 5" id="KW-0949">S-adenosyl-L-methionine</keyword>
<feature type="binding site" evidence="5">
    <location>
        <position position="193"/>
    </location>
    <ligand>
        <name>S-adenosyl-L-methionine</name>
        <dbReference type="ChEBI" id="CHEBI:59789"/>
    </ligand>
</feature>
<dbReference type="SUPFAM" id="SSF53335">
    <property type="entry name" value="S-adenosyl-L-methionine-dependent methyltransferases"/>
    <property type="match status" value="1"/>
</dbReference>
<name>A0A1M4VAE6_9BURK</name>
<dbReference type="CDD" id="cd02440">
    <property type="entry name" value="AdoMet_MTases"/>
    <property type="match status" value="1"/>
</dbReference>
<dbReference type="PANTHER" id="PTHR18895">
    <property type="entry name" value="HEMK METHYLTRANSFERASE"/>
    <property type="match status" value="1"/>
</dbReference>
<dbReference type="NCBIfam" id="TIGR00536">
    <property type="entry name" value="hemK_fam"/>
    <property type="match status" value="1"/>
</dbReference>
<sequence>MTHSLPQPLNVAQALQHARQAGLERLDAQILLLHTLGQNPHDRAWLISHDRDNLSGEQQRHFASLCQRRLQQEPVAYLTGHKAFYGLHLHISSDVLDPRSDTETLVDWALQCVQALHQPRILDLGTGSGAIALALQQQRPDATVVAVDASAAALCVAQANGQRLNLPVQWLHGHWFAPLLQQAVPAFDLIVSNPPYLADTDEHLPALLHEPRTALVSEGPQRDGLDDLRHIIHHARPHLRPGGWLLLEHGWQQHDAVRTLLQTADFAALEHRHDLAGHIRCTGGCR</sequence>
<dbReference type="Pfam" id="PF17827">
    <property type="entry name" value="PrmC_N"/>
    <property type="match status" value="1"/>
</dbReference>
<feature type="binding site" evidence="5">
    <location>
        <position position="148"/>
    </location>
    <ligand>
        <name>S-adenosyl-L-methionine</name>
        <dbReference type="ChEBI" id="CHEBI:59789"/>
    </ligand>
</feature>
<dbReference type="InterPro" id="IPR004556">
    <property type="entry name" value="HemK-like"/>
</dbReference>
<dbReference type="RefSeq" id="WP_073354591.1">
    <property type="nucleotide sequence ID" value="NZ_FQUZ01000005.1"/>
</dbReference>
<evidence type="ECO:0000313" key="8">
    <source>
        <dbReference type="EMBL" id="SHE65860.1"/>
    </source>
</evidence>
<dbReference type="PANTHER" id="PTHR18895:SF74">
    <property type="entry name" value="MTRF1L RELEASE FACTOR GLUTAMINE METHYLTRANSFERASE"/>
    <property type="match status" value="1"/>
</dbReference>
<dbReference type="InterPro" id="IPR040758">
    <property type="entry name" value="PrmC_N"/>
</dbReference>
<comment type="function">
    <text evidence="5">Methylates the class 1 translation termination release factors RF1/PrfA and RF2/PrfB on the glutamine residue of the universally conserved GGQ motif.</text>
</comment>
<dbReference type="PROSITE" id="PS00092">
    <property type="entry name" value="N6_MTASE"/>
    <property type="match status" value="1"/>
</dbReference>
<comment type="similarity">
    <text evidence="5">Belongs to the protein N5-glutamine methyltransferase family. PrmC subfamily.</text>
</comment>
<organism evidence="8 9">
    <name type="scientific">Lampropedia hyalina DSM 16112</name>
    <dbReference type="NCBI Taxonomy" id="1122156"/>
    <lineage>
        <taxon>Bacteria</taxon>
        <taxon>Pseudomonadati</taxon>
        <taxon>Pseudomonadota</taxon>
        <taxon>Betaproteobacteria</taxon>
        <taxon>Burkholderiales</taxon>
        <taxon>Comamonadaceae</taxon>
        <taxon>Lampropedia</taxon>
    </lineage>
</organism>
<evidence type="ECO:0000256" key="4">
    <source>
        <dbReference type="ARBA" id="ARBA00048391"/>
    </source>
</evidence>
<dbReference type="OrthoDB" id="9800643at2"/>
<evidence type="ECO:0000256" key="2">
    <source>
        <dbReference type="ARBA" id="ARBA00022679"/>
    </source>
</evidence>